<dbReference type="InterPro" id="IPR004839">
    <property type="entry name" value="Aminotransferase_I/II_large"/>
</dbReference>
<dbReference type="STRING" id="1531966.A0A0A1TSK7"/>
<dbReference type="CDD" id="cd00609">
    <property type="entry name" value="AAT_like"/>
    <property type="match status" value="1"/>
</dbReference>
<name>A0A0A1TSK7_9HYPO</name>
<sequence>MSSTTTSNMLVSRKPINFLRGWPAPELLPAQLLSSACQRVLSNQAEYTEYLEYGADEGLTRLRSGLAKWLGAHYKVKPDLERICITGGASQNLACILQSFSDVNFTRAVWIVAPCYHLASPIFEDAGFAGRLKAVPEDEEGIDLAVFEEKLKRFEEEDQQGHQEKPFKCFGTDRKLYRHLIYCVPTCSNPSGKTMSLRRREALVKLARKYDALIISDDVYDFLQWPLQGPVSAERLPSMSMPRICDIDLAMGNSENDPLGFGHAVSNGSFSKISGPGVRTGWAEASPAFITGLAHTAATRSGGAPSQLCASMLAELVETGKLQEYIEETLRPAMQRRHRLLIDAVRTHLAPLGVSTRASSMEGSESFGGYFVWLDFPKEFSADLIASVAKEEDNLILGYGNMFVVKGDESGARFNHSIRLCFAWEAEEDLVDGVKRLGLLISRMRKNKEHYLKLAEAGALADMSKDV</sequence>
<dbReference type="InterPro" id="IPR015421">
    <property type="entry name" value="PyrdxlP-dep_Trfase_major"/>
</dbReference>
<dbReference type="Gene3D" id="3.40.640.10">
    <property type="entry name" value="Type I PLP-dependent aspartate aminotransferase-like (Major domain)"/>
    <property type="match status" value="1"/>
</dbReference>
<dbReference type="GO" id="GO:0030170">
    <property type="term" value="F:pyridoxal phosphate binding"/>
    <property type="evidence" value="ECO:0007669"/>
    <property type="project" value="InterPro"/>
</dbReference>
<dbReference type="InterPro" id="IPR015422">
    <property type="entry name" value="PyrdxlP-dep_Trfase_small"/>
</dbReference>
<gene>
    <name evidence="2" type="ORF">VHEMI10646</name>
</gene>
<dbReference type="FunFam" id="3.40.640.10:FF:000080">
    <property type="entry name" value="Aminotransferase, putative"/>
    <property type="match status" value="1"/>
</dbReference>
<dbReference type="Gene3D" id="3.90.1150.10">
    <property type="entry name" value="Aspartate Aminotransferase, domain 1"/>
    <property type="match status" value="1"/>
</dbReference>
<evidence type="ECO:0000313" key="2">
    <source>
        <dbReference type="EMBL" id="CEJ95148.1"/>
    </source>
</evidence>
<dbReference type="EMBL" id="CDHN01000008">
    <property type="protein sequence ID" value="CEJ95148.1"/>
    <property type="molecule type" value="Genomic_DNA"/>
</dbReference>
<dbReference type="InterPro" id="IPR015424">
    <property type="entry name" value="PyrdxlP-dep_Trfase"/>
</dbReference>
<accession>A0A0A1TSK7</accession>
<keyword evidence="3" id="KW-1185">Reference proteome</keyword>
<dbReference type="Pfam" id="PF00155">
    <property type="entry name" value="Aminotran_1_2"/>
    <property type="match status" value="1"/>
</dbReference>
<dbReference type="GO" id="GO:0047536">
    <property type="term" value="F:2-aminoadipate transaminase activity"/>
    <property type="evidence" value="ECO:0007669"/>
    <property type="project" value="TreeGrafter"/>
</dbReference>
<dbReference type="Proteomes" id="UP000039046">
    <property type="component" value="Unassembled WGS sequence"/>
</dbReference>
<dbReference type="HOGENOM" id="CLU_017584_0_6_1"/>
<protein>
    <recommendedName>
        <fullName evidence="1">Aminotransferase class I/classII large domain-containing protein</fullName>
    </recommendedName>
</protein>
<dbReference type="AlphaFoldDB" id="A0A0A1TSK7"/>
<proteinExistence type="predicted"/>
<organism evidence="2 3">
    <name type="scientific">[Torrubiella] hemipterigena</name>
    <dbReference type="NCBI Taxonomy" id="1531966"/>
    <lineage>
        <taxon>Eukaryota</taxon>
        <taxon>Fungi</taxon>
        <taxon>Dikarya</taxon>
        <taxon>Ascomycota</taxon>
        <taxon>Pezizomycotina</taxon>
        <taxon>Sordariomycetes</taxon>
        <taxon>Hypocreomycetidae</taxon>
        <taxon>Hypocreales</taxon>
        <taxon>Clavicipitaceae</taxon>
        <taxon>Clavicipitaceae incertae sedis</taxon>
        <taxon>'Torrubiella' clade</taxon>
    </lineage>
</organism>
<dbReference type="PANTHER" id="PTHR42858:SF1">
    <property type="entry name" value="LD15494P"/>
    <property type="match status" value="1"/>
</dbReference>
<dbReference type="OrthoDB" id="7042322at2759"/>
<reference evidence="2 3" key="1">
    <citation type="journal article" date="2015" name="Genome Announc.">
        <title>Draft Genome Sequence and Gene Annotation of the Entomopathogenic Fungus Verticillium hemipterigenum.</title>
        <authorList>
            <person name="Horn F."/>
            <person name="Habel A."/>
            <person name="Scharf D.H."/>
            <person name="Dworschak J."/>
            <person name="Brakhage A.A."/>
            <person name="Guthke R."/>
            <person name="Hertweck C."/>
            <person name="Linde J."/>
        </authorList>
    </citation>
    <scope>NUCLEOTIDE SEQUENCE [LARGE SCALE GENOMIC DNA]</scope>
</reference>
<dbReference type="SUPFAM" id="SSF53383">
    <property type="entry name" value="PLP-dependent transferases"/>
    <property type="match status" value="1"/>
</dbReference>
<evidence type="ECO:0000259" key="1">
    <source>
        <dbReference type="Pfam" id="PF00155"/>
    </source>
</evidence>
<evidence type="ECO:0000313" key="3">
    <source>
        <dbReference type="Proteomes" id="UP000039046"/>
    </source>
</evidence>
<dbReference type="PANTHER" id="PTHR42858">
    <property type="entry name" value="AMINOTRANSFERASE"/>
    <property type="match status" value="1"/>
</dbReference>
<feature type="domain" description="Aminotransferase class I/classII large" evidence="1">
    <location>
        <begin position="45"/>
        <end position="430"/>
    </location>
</feature>